<keyword evidence="11" id="KW-1185">Reference proteome</keyword>
<dbReference type="NCBIfam" id="TIGR01856">
    <property type="entry name" value="hisJ_fam"/>
    <property type="match status" value="1"/>
</dbReference>
<dbReference type="InterPro" id="IPR004013">
    <property type="entry name" value="PHP_dom"/>
</dbReference>
<sequence>MALLADFHTHTSYCDGAGTPREMVETAYKMGFTDFGISGHGDYSFCTPGFGMPDMRLEQYKQELRGLRDEYRGRMNVYIGIELDCLGPVQSADYAIGSTHCIWKDGEYVPVDDTGEALAGAVGRLWKGDWYAFARDYYEVEATVYDRTRCHWVGHFDLLTKFNQGNRYFDETKDDYLEPALAAMKKLNSQGVLFEINTGAVSRGYRSQPYPSGLLLRELKGMGGGIIINSDSHRCDTIGYQFEQAVGLAEACGFRGSWMPCYVNGSQTLEMIYKRF</sequence>
<dbReference type="PANTHER" id="PTHR21039">
    <property type="entry name" value="HISTIDINOL PHOSPHATASE-RELATED"/>
    <property type="match status" value="1"/>
</dbReference>
<evidence type="ECO:0000313" key="10">
    <source>
        <dbReference type="EMBL" id="MEQ2425306.1"/>
    </source>
</evidence>
<evidence type="ECO:0000259" key="9">
    <source>
        <dbReference type="SMART" id="SM00481"/>
    </source>
</evidence>
<keyword evidence="4 8" id="KW-0028">Amino-acid biosynthesis</keyword>
<dbReference type="EC" id="3.1.3.15" evidence="3 8"/>
<dbReference type="PANTHER" id="PTHR21039:SF0">
    <property type="entry name" value="HISTIDINOL-PHOSPHATASE"/>
    <property type="match status" value="1"/>
</dbReference>
<gene>
    <name evidence="10" type="ORF">WMQ36_10015</name>
</gene>
<proteinExistence type="inferred from homology"/>
<dbReference type="InterPro" id="IPR010140">
    <property type="entry name" value="Histidinol_P_phosphatase_HisJ"/>
</dbReference>
<dbReference type="Proteomes" id="UP001454086">
    <property type="component" value="Unassembled WGS sequence"/>
</dbReference>
<dbReference type="EMBL" id="JBBMFM010000029">
    <property type="protein sequence ID" value="MEQ2425306.1"/>
    <property type="molecule type" value="Genomic_DNA"/>
</dbReference>
<feature type="domain" description="Polymerase/histidinol phosphatase N-terminal" evidence="9">
    <location>
        <begin position="5"/>
        <end position="87"/>
    </location>
</feature>
<dbReference type="Pfam" id="PF02811">
    <property type="entry name" value="PHP"/>
    <property type="match status" value="1"/>
</dbReference>
<comment type="pathway">
    <text evidence="1 8">Amino-acid biosynthesis; L-histidine biosynthesis; L-histidine from 5-phospho-alpha-D-ribose 1-diphosphate: step 8/9.</text>
</comment>
<keyword evidence="5 8" id="KW-0378">Hydrolase</keyword>
<comment type="catalytic activity">
    <reaction evidence="7 8">
        <text>L-histidinol phosphate + H2O = L-histidinol + phosphate</text>
        <dbReference type="Rhea" id="RHEA:14465"/>
        <dbReference type="ChEBI" id="CHEBI:15377"/>
        <dbReference type="ChEBI" id="CHEBI:43474"/>
        <dbReference type="ChEBI" id="CHEBI:57699"/>
        <dbReference type="ChEBI" id="CHEBI:57980"/>
        <dbReference type="EC" id="3.1.3.15"/>
    </reaction>
</comment>
<evidence type="ECO:0000256" key="1">
    <source>
        <dbReference type="ARBA" id="ARBA00004970"/>
    </source>
</evidence>
<dbReference type="SUPFAM" id="SSF89550">
    <property type="entry name" value="PHP domain-like"/>
    <property type="match status" value="1"/>
</dbReference>
<reference evidence="10 11" key="1">
    <citation type="submission" date="2024-03" db="EMBL/GenBank/DDBJ databases">
        <title>Human intestinal bacterial collection.</title>
        <authorList>
            <person name="Pauvert C."/>
            <person name="Hitch T.C.A."/>
            <person name="Clavel T."/>
        </authorList>
    </citation>
    <scope>NUCLEOTIDE SEQUENCE [LARGE SCALE GENOMIC DNA]</scope>
    <source>
        <strain evidence="10 11">CLA-SR-H021</strain>
    </source>
</reference>
<dbReference type="RefSeq" id="WP_034576935.1">
    <property type="nucleotide sequence ID" value="NZ_JBBMFM010000029.1"/>
</dbReference>
<evidence type="ECO:0000256" key="6">
    <source>
        <dbReference type="ARBA" id="ARBA00023102"/>
    </source>
</evidence>
<dbReference type="Gene3D" id="3.20.20.140">
    <property type="entry name" value="Metal-dependent hydrolases"/>
    <property type="match status" value="1"/>
</dbReference>
<evidence type="ECO:0000256" key="5">
    <source>
        <dbReference type="ARBA" id="ARBA00022801"/>
    </source>
</evidence>
<evidence type="ECO:0000256" key="7">
    <source>
        <dbReference type="ARBA" id="ARBA00049158"/>
    </source>
</evidence>
<evidence type="ECO:0000256" key="3">
    <source>
        <dbReference type="ARBA" id="ARBA00013085"/>
    </source>
</evidence>
<evidence type="ECO:0000256" key="4">
    <source>
        <dbReference type="ARBA" id="ARBA00022605"/>
    </source>
</evidence>
<dbReference type="CDD" id="cd12110">
    <property type="entry name" value="PHP_HisPPase_Hisj_like"/>
    <property type="match status" value="1"/>
</dbReference>
<comment type="similarity">
    <text evidence="2 8">Belongs to the PHP hydrolase family. HisK subfamily.</text>
</comment>
<protein>
    <recommendedName>
        <fullName evidence="3 8">Histidinol-phosphatase</fullName>
        <shortName evidence="8">HolPase</shortName>
        <ecNumber evidence="3 8">3.1.3.15</ecNumber>
    </recommendedName>
</protein>
<dbReference type="InterPro" id="IPR003141">
    <property type="entry name" value="Pol/His_phosphatase_N"/>
</dbReference>
<evidence type="ECO:0000256" key="2">
    <source>
        <dbReference type="ARBA" id="ARBA00009152"/>
    </source>
</evidence>
<accession>A0ABV1D4J4</accession>
<evidence type="ECO:0000313" key="11">
    <source>
        <dbReference type="Proteomes" id="UP001454086"/>
    </source>
</evidence>
<name>A0ABV1D4J4_9FIRM</name>
<evidence type="ECO:0000256" key="8">
    <source>
        <dbReference type="RuleBase" id="RU366003"/>
    </source>
</evidence>
<dbReference type="InterPro" id="IPR016195">
    <property type="entry name" value="Pol/histidinol_Pase-like"/>
</dbReference>
<keyword evidence="6 8" id="KW-0368">Histidine biosynthesis</keyword>
<dbReference type="SMART" id="SM00481">
    <property type="entry name" value="POLIIIAc"/>
    <property type="match status" value="1"/>
</dbReference>
<comment type="caution">
    <text evidence="10">The sequence shown here is derived from an EMBL/GenBank/DDBJ whole genome shotgun (WGS) entry which is preliminary data.</text>
</comment>
<organism evidence="10 11">
    <name type="scientific">Enterocloster hominis</name>
    <name type="common">ex Hitch et al. 2024</name>
    <dbReference type="NCBI Taxonomy" id="1917870"/>
    <lineage>
        <taxon>Bacteria</taxon>
        <taxon>Bacillati</taxon>
        <taxon>Bacillota</taxon>
        <taxon>Clostridia</taxon>
        <taxon>Lachnospirales</taxon>
        <taxon>Lachnospiraceae</taxon>
        <taxon>Enterocloster</taxon>
    </lineage>
</organism>